<comment type="caution">
    <text evidence="2">The sequence shown here is derived from an EMBL/GenBank/DDBJ whole genome shotgun (WGS) entry which is preliminary data.</text>
</comment>
<name>A0A8J6BFK9_GALPY</name>
<dbReference type="GO" id="GO:0035255">
    <property type="term" value="F:ionotropic glutamate receptor binding"/>
    <property type="evidence" value="ECO:0007669"/>
    <property type="project" value="TreeGrafter"/>
</dbReference>
<dbReference type="EMBL" id="JAGFMF010011432">
    <property type="protein sequence ID" value="KAG8522559.1"/>
    <property type="molecule type" value="Genomic_DNA"/>
</dbReference>
<dbReference type="GO" id="GO:0045211">
    <property type="term" value="C:postsynaptic membrane"/>
    <property type="evidence" value="ECO:0007669"/>
    <property type="project" value="TreeGrafter"/>
</dbReference>
<evidence type="ECO:0000313" key="2">
    <source>
        <dbReference type="EMBL" id="KAG8522559.1"/>
    </source>
</evidence>
<evidence type="ECO:0000256" key="1">
    <source>
        <dbReference type="SAM" id="MobiDB-lite"/>
    </source>
</evidence>
<dbReference type="GO" id="GO:0014069">
    <property type="term" value="C:postsynaptic density"/>
    <property type="evidence" value="ECO:0007669"/>
    <property type="project" value="TreeGrafter"/>
</dbReference>
<dbReference type="Proteomes" id="UP000700334">
    <property type="component" value="Unassembled WGS sequence"/>
</dbReference>
<dbReference type="GO" id="GO:0030160">
    <property type="term" value="F:synaptic receptor adaptor activity"/>
    <property type="evidence" value="ECO:0007669"/>
    <property type="project" value="TreeGrafter"/>
</dbReference>
<sequence length="289" mass="28616">MGNTGAQASCPPAVRVLSRCAEVMGDPTHGGGVGSGSVGLAVRQCRLGPAACSPLDIGARPARRLRSAESCGPLPGANSPLVWAPTSCGACRVHPPSAPAPPRASPPAPSPPPGPGAEGLAAAARAGGLAGCGAGWPGVGPDPSAVPCSPAFLPGPGKDALSAFECPGPRRKLYSAVPGRLFVVVKPYQPRVDGEIPLHRGDRVKGERPAPAPRSLPRAPVSGALCRELVEVRVRPVPGGSTAALCWGHAVALGPAPRGSAALASAPAVHSRAGLPGLAVSGAGRTRRL</sequence>
<reference evidence="2" key="1">
    <citation type="journal article" date="2021" name="Evol. Appl.">
        <title>The genome of the Pyrenean desman and the effects of bottlenecks and inbreeding on the genomic landscape of an endangered species.</title>
        <authorList>
            <person name="Escoda L."/>
            <person name="Castresana J."/>
        </authorList>
    </citation>
    <scope>NUCLEOTIDE SEQUENCE</scope>
    <source>
        <strain evidence="2">IBE-C5619</strain>
    </source>
</reference>
<dbReference type="PANTHER" id="PTHR24135">
    <property type="entry name" value="SH3 AND MULTIPLE ANKYRIN REPEAT DOMAINS PROTEIN"/>
    <property type="match status" value="1"/>
</dbReference>
<feature type="compositionally biased region" description="Basic and acidic residues" evidence="1">
    <location>
        <begin position="196"/>
        <end position="208"/>
    </location>
</feature>
<dbReference type="PANTHER" id="PTHR24135:SF17">
    <property type="entry name" value="SH3 AND MULTIPLE ANKYRIN REPEAT DOMAINS PROTEIN 2"/>
    <property type="match status" value="1"/>
</dbReference>
<keyword evidence="3" id="KW-1185">Reference proteome</keyword>
<proteinExistence type="predicted"/>
<feature type="compositionally biased region" description="Pro residues" evidence="1">
    <location>
        <begin position="96"/>
        <end position="115"/>
    </location>
</feature>
<gene>
    <name evidence="2" type="ORF">J0S82_014555</name>
</gene>
<feature type="region of interest" description="Disordered" evidence="1">
    <location>
        <begin position="95"/>
        <end position="121"/>
    </location>
</feature>
<dbReference type="OrthoDB" id="445896at2759"/>
<evidence type="ECO:0000313" key="3">
    <source>
        <dbReference type="Proteomes" id="UP000700334"/>
    </source>
</evidence>
<protein>
    <submittedName>
        <fullName evidence="2">SH3 and multiple ankyrin repeat domains protein 2</fullName>
    </submittedName>
</protein>
<dbReference type="InterPro" id="IPR051569">
    <property type="entry name" value="SHANK"/>
</dbReference>
<accession>A0A8J6BFK9</accession>
<organism evidence="2 3">
    <name type="scientific">Galemys pyrenaicus</name>
    <name type="common">Iberian desman</name>
    <name type="synonym">Pyrenean desman</name>
    <dbReference type="NCBI Taxonomy" id="202257"/>
    <lineage>
        <taxon>Eukaryota</taxon>
        <taxon>Metazoa</taxon>
        <taxon>Chordata</taxon>
        <taxon>Craniata</taxon>
        <taxon>Vertebrata</taxon>
        <taxon>Euteleostomi</taxon>
        <taxon>Mammalia</taxon>
        <taxon>Eutheria</taxon>
        <taxon>Laurasiatheria</taxon>
        <taxon>Eulipotyphla</taxon>
        <taxon>Talpidae</taxon>
        <taxon>Galemys</taxon>
    </lineage>
</organism>
<dbReference type="GO" id="GO:0043197">
    <property type="term" value="C:dendritic spine"/>
    <property type="evidence" value="ECO:0007669"/>
    <property type="project" value="TreeGrafter"/>
</dbReference>
<dbReference type="AlphaFoldDB" id="A0A8J6BFK9"/>
<feature type="region of interest" description="Disordered" evidence="1">
    <location>
        <begin position="196"/>
        <end position="216"/>
    </location>
</feature>